<keyword evidence="2" id="KW-0238">DNA-binding</keyword>
<accession>A0ABV8SUD6</accession>
<dbReference type="Pfam" id="PF22513">
    <property type="entry name" value="FitA-like_RHH"/>
    <property type="match status" value="1"/>
</dbReference>
<dbReference type="InterPro" id="IPR053853">
    <property type="entry name" value="FitA-like_RHH"/>
</dbReference>
<reference evidence="3" key="1">
    <citation type="journal article" date="2019" name="Int. J. Syst. Evol. Microbiol.">
        <title>The Global Catalogue of Microorganisms (GCM) 10K type strain sequencing project: providing services to taxonomists for standard genome sequencing and annotation.</title>
        <authorList>
            <consortium name="The Broad Institute Genomics Platform"/>
            <consortium name="The Broad Institute Genome Sequencing Center for Infectious Disease"/>
            <person name="Wu L."/>
            <person name="Ma J."/>
        </authorList>
    </citation>
    <scope>NUCLEOTIDE SEQUENCE [LARGE SCALE GENOMIC DNA]</scope>
    <source>
        <strain evidence="3">CGMCC 1.10759</strain>
    </source>
</reference>
<dbReference type="InterPro" id="IPR010985">
    <property type="entry name" value="Ribbon_hlx_hlx"/>
</dbReference>
<keyword evidence="3" id="KW-1185">Reference proteome</keyword>
<protein>
    <submittedName>
        <fullName evidence="2">DNA-binding protein</fullName>
    </submittedName>
</protein>
<dbReference type="GO" id="GO:0003677">
    <property type="term" value="F:DNA binding"/>
    <property type="evidence" value="ECO:0007669"/>
    <property type="project" value="UniProtKB-KW"/>
</dbReference>
<gene>
    <name evidence="2" type="ORF">ACFPN2_19225</name>
</gene>
<evidence type="ECO:0000313" key="2">
    <source>
        <dbReference type="EMBL" id="MFC4311239.1"/>
    </source>
</evidence>
<comment type="caution">
    <text evidence="2">The sequence shown here is derived from an EMBL/GenBank/DDBJ whole genome shotgun (WGS) entry which is preliminary data.</text>
</comment>
<dbReference type="RefSeq" id="WP_380599397.1">
    <property type="nucleotide sequence ID" value="NZ_JBHSDU010000003.1"/>
</dbReference>
<dbReference type="Gene3D" id="1.10.1220.10">
    <property type="entry name" value="Met repressor-like"/>
    <property type="match status" value="1"/>
</dbReference>
<proteinExistence type="predicted"/>
<dbReference type="Proteomes" id="UP001595904">
    <property type="component" value="Unassembled WGS sequence"/>
</dbReference>
<dbReference type="SUPFAM" id="SSF47598">
    <property type="entry name" value="Ribbon-helix-helix"/>
    <property type="match status" value="1"/>
</dbReference>
<organism evidence="2 3">
    <name type="scientific">Steroidobacter flavus</name>
    <dbReference type="NCBI Taxonomy" id="1842136"/>
    <lineage>
        <taxon>Bacteria</taxon>
        <taxon>Pseudomonadati</taxon>
        <taxon>Pseudomonadota</taxon>
        <taxon>Gammaproteobacteria</taxon>
        <taxon>Steroidobacterales</taxon>
        <taxon>Steroidobacteraceae</taxon>
        <taxon>Steroidobacter</taxon>
    </lineage>
</organism>
<name>A0ABV8SUD6_9GAMM</name>
<dbReference type="InterPro" id="IPR013321">
    <property type="entry name" value="Arc_rbn_hlx_hlx"/>
</dbReference>
<evidence type="ECO:0000313" key="3">
    <source>
        <dbReference type="Proteomes" id="UP001595904"/>
    </source>
</evidence>
<dbReference type="EMBL" id="JBHSDU010000003">
    <property type="protein sequence ID" value="MFC4311239.1"/>
    <property type="molecule type" value="Genomic_DNA"/>
</dbReference>
<feature type="domain" description="Antitoxin FitA-like ribbon-helix-helix" evidence="1">
    <location>
        <begin position="2"/>
        <end position="40"/>
    </location>
</feature>
<sequence>MAQLMVRNLPEDLVAALKQRAAKHNRSAEQEHREILRAALRGPRRRHLGEVLAAIPNVGKDQDFAREQIDQRD</sequence>
<evidence type="ECO:0000259" key="1">
    <source>
        <dbReference type="Pfam" id="PF22513"/>
    </source>
</evidence>